<evidence type="ECO:0000256" key="1">
    <source>
        <dbReference type="SAM" id="MobiDB-lite"/>
    </source>
</evidence>
<dbReference type="AlphaFoldDB" id="A0A6A4R926"/>
<evidence type="ECO:0000313" key="4">
    <source>
        <dbReference type="Proteomes" id="UP000441586"/>
    </source>
</evidence>
<gene>
    <name evidence="3" type="ORF">GP644_23535</name>
</gene>
<dbReference type="EMBL" id="WSFO01000041">
    <property type="protein sequence ID" value="KAE9624221.1"/>
    <property type="molecule type" value="Genomic_DNA"/>
</dbReference>
<organism evidence="3 4">
    <name type="scientific">Parasedimentitalea maritima</name>
    <dbReference type="NCBI Taxonomy" id="2578117"/>
    <lineage>
        <taxon>Bacteria</taxon>
        <taxon>Pseudomonadati</taxon>
        <taxon>Pseudomonadota</taxon>
        <taxon>Alphaproteobacteria</taxon>
        <taxon>Rhodobacterales</taxon>
        <taxon>Paracoccaceae</taxon>
        <taxon>Parasedimentitalea</taxon>
    </lineage>
</organism>
<feature type="region of interest" description="Disordered" evidence="1">
    <location>
        <begin position="1"/>
        <end position="21"/>
    </location>
</feature>
<dbReference type="InterPro" id="IPR025484">
    <property type="entry name" value="DUF4376"/>
</dbReference>
<evidence type="ECO:0000259" key="2">
    <source>
        <dbReference type="Pfam" id="PF14301"/>
    </source>
</evidence>
<feature type="domain" description="DUF4376" evidence="2">
    <location>
        <begin position="26"/>
        <end position="136"/>
    </location>
</feature>
<evidence type="ECO:0000313" key="3">
    <source>
        <dbReference type="EMBL" id="KAE9624221.1"/>
    </source>
</evidence>
<proteinExistence type="predicted"/>
<accession>A0A6A4R926</accession>
<sequence>MQLSSSEDGRPEWSKKPRETIEQLARKKRRQIEAWLAEALAAGMPYTMPDGTDDVVQTRPEDEPNLLGLAIEARDLRDAGETGAGQVLRAQSNQLYAMTPAQMIAVTDAAKAFKKQQLAHSWALKDEIKSALEADDRAALEAIDW</sequence>
<reference evidence="3 4" key="1">
    <citation type="submission" date="2019-12" db="EMBL/GenBank/DDBJ databases">
        <authorList>
            <person name="Zhang Y.-J."/>
        </authorList>
    </citation>
    <scope>NUCLEOTIDE SEQUENCE [LARGE SCALE GENOMIC DNA]</scope>
    <source>
        <strain evidence="3 4">H18S-6</strain>
    </source>
</reference>
<name>A0A6A4R926_9RHOB</name>
<dbReference type="Pfam" id="PF14301">
    <property type="entry name" value="DUF4376"/>
    <property type="match status" value="1"/>
</dbReference>
<comment type="caution">
    <text evidence="3">The sequence shown here is derived from an EMBL/GenBank/DDBJ whole genome shotgun (WGS) entry which is preliminary data.</text>
</comment>
<dbReference type="Proteomes" id="UP000441586">
    <property type="component" value="Unassembled WGS sequence"/>
</dbReference>
<feature type="compositionally biased region" description="Basic and acidic residues" evidence="1">
    <location>
        <begin position="7"/>
        <end position="21"/>
    </location>
</feature>
<protein>
    <submittedName>
        <fullName evidence="3">DUF4376 domain-containing protein</fullName>
    </submittedName>
</protein>